<comment type="caution">
    <text evidence="2">The sequence shown here is derived from an EMBL/GenBank/DDBJ whole genome shotgun (WGS) entry which is preliminary data.</text>
</comment>
<feature type="compositionally biased region" description="Polar residues" evidence="1">
    <location>
        <begin position="23"/>
        <end position="35"/>
    </location>
</feature>
<organism evidence="2 3">
    <name type="scientific">Hibiscus sabdariffa</name>
    <name type="common">roselle</name>
    <dbReference type="NCBI Taxonomy" id="183260"/>
    <lineage>
        <taxon>Eukaryota</taxon>
        <taxon>Viridiplantae</taxon>
        <taxon>Streptophyta</taxon>
        <taxon>Embryophyta</taxon>
        <taxon>Tracheophyta</taxon>
        <taxon>Spermatophyta</taxon>
        <taxon>Magnoliopsida</taxon>
        <taxon>eudicotyledons</taxon>
        <taxon>Gunneridae</taxon>
        <taxon>Pentapetalae</taxon>
        <taxon>rosids</taxon>
        <taxon>malvids</taxon>
        <taxon>Malvales</taxon>
        <taxon>Malvaceae</taxon>
        <taxon>Malvoideae</taxon>
        <taxon>Hibiscus</taxon>
    </lineage>
</organism>
<dbReference type="Proteomes" id="UP001396334">
    <property type="component" value="Unassembled WGS sequence"/>
</dbReference>
<accession>A0ABR2RG57</accession>
<keyword evidence="3" id="KW-1185">Reference proteome</keyword>
<evidence type="ECO:0000313" key="2">
    <source>
        <dbReference type="EMBL" id="KAK9011922.1"/>
    </source>
</evidence>
<reference evidence="2 3" key="1">
    <citation type="journal article" date="2024" name="G3 (Bethesda)">
        <title>Genome assembly of Hibiscus sabdariffa L. provides insights into metabolisms of medicinal natural products.</title>
        <authorList>
            <person name="Kim T."/>
        </authorList>
    </citation>
    <scope>NUCLEOTIDE SEQUENCE [LARGE SCALE GENOMIC DNA]</scope>
    <source>
        <strain evidence="2">TK-2024</strain>
        <tissue evidence="2">Old leaves</tissue>
    </source>
</reference>
<protein>
    <submittedName>
        <fullName evidence="2">Uncharacterized protein</fullName>
    </submittedName>
</protein>
<dbReference type="EMBL" id="JBBPBN010000022">
    <property type="protein sequence ID" value="KAK9011922.1"/>
    <property type="molecule type" value="Genomic_DNA"/>
</dbReference>
<evidence type="ECO:0000256" key="1">
    <source>
        <dbReference type="SAM" id="MobiDB-lite"/>
    </source>
</evidence>
<name>A0ABR2RG57_9ROSI</name>
<gene>
    <name evidence="2" type="ORF">V6N11_039995</name>
</gene>
<evidence type="ECO:0000313" key="3">
    <source>
        <dbReference type="Proteomes" id="UP001396334"/>
    </source>
</evidence>
<proteinExistence type="predicted"/>
<feature type="region of interest" description="Disordered" evidence="1">
    <location>
        <begin position="1"/>
        <end position="54"/>
    </location>
</feature>
<sequence length="100" mass="11013">MSLPTSQSHRSRARPIGSESSKEVQNASQQVSNRRSPPPLPPVLGSTNQRRSRVRLHPLFSVAQTSTKRGHVYPKRQAPDRWDLPSIAPFTGIVLANGGH</sequence>